<feature type="transmembrane region" description="Helical" evidence="5">
    <location>
        <begin position="178"/>
        <end position="202"/>
    </location>
</feature>
<dbReference type="Proteomes" id="UP000178379">
    <property type="component" value="Unassembled WGS sequence"/>
</dbReference>
<gene>
    <name evidence="7" type="ORF">A2140_08050</name>
</gene>
<comment type="caution">
    <text evidence="7">The sequence shown here is derived from an EMBL/GenBank/DDBJ whole genome shotgun (WGS) entry which is preliminary data.</text>
</comment>
<sequence length="248" mass="27218">MIFTIAWREFRSLFLSPLAWAMLAVLQLILGILFFYILIVVYGPNQDKYALVEGWPGATLIIVPNYLTLAGFLLLLMVPLMTMRLVAEERRSKTITLLFSAPVSMTEIVLGKYLGVMIFLLLVLVLVALMPLSLLVGGRIDLGVVFTGLFGLMLTLASFAAVGLFISTLTQHPAVAAIASFGALLCFWLVDVSTQGTGLIAYLSLFNHYQPFLQGVFDTADAAYHLLLIVTLLVLSVRRLDADRMGIA</sequence>
<keyword evidence="3 5" id="KW-1133">Transmembrane helix</keyword>
<evidence type="ECO:0000256" key="3">
    <source>
        <dbReference type="ARBA" id="ARBA00022989"/>
    </source>
</evidence>
<evidence type="ECO:0000256" key="2">
    <source>
        <dbReference type="ARBA" id="ARBA00022692"/>
    </source>
</evidence>
<evidence type="ECO:0000256" key="4">
    <source>
        <dbReference type="ARBA" id="ARBA00023136"/>
    </source>
</evidence>
<dbReference type="AlphaFoldDB" id="A0A1F6T7W8"/>
<dbReference type="InterPro" id="IPR013525">
    <property type="entry name" value="ABC2_TM"/>
</dbReference>
<feature type="transmembrane region" description="Helical" evidence="5">
    <location>
        <begin position="142"/>
        <end position="166"/>
    </location>
</feature>
<keyword evidence="2 5" id="KW-0812">Transmembrane</keyword>
<reference evidence="7 8" key="1">
    <citation type="journal article" date="2016" name="Nat. Commun.">
        <title>Thousands of microbial genomes shed light on interconnected biogeochemical processes in an aquifer system.</title>
        <authorList>
            <person name="Anantharaman K."/>
            <person name="Brown C.T."/>
            <person name="Hug L.A."/>
            <person name="Sharon I."/>
            <person name="Castelle C.J."/>
            <person name="Probst A.J."/>
            <person name="Thomas B.C."/>
            <person name="Singh A."/>
            <person name="Wilkins M.J."/>
            <person name="Karaoz U."/>
            <person name="Brodie E.L."/>
            <person name="Williams K.H."/>
            <person name="Hubbard S.S."/>
            <person name="Banfield J.F."/>
        </authorList>
    </citation>
    <scope>NUCLEOTIDE SEQUENCE [LARGE SCALE GENOMIC DNA]</scope>
</reference>
<dbReference type="GO" id="GO:0140359">
    <property type="term" value="F:ABC-type transporter activity"/>
    <property type="evidence" value="ECO:0007669"/>
    <property type="project" value="InterPro"/>
</dbReference>
<dbReference type="GO" id="GO:0005886">
    <property type="term" value="C:plasma membrane"/>
    <property type="evidence" value="ECO:0007669"/>
    <property type="project" value="UniProtKB-SubCell"/>
</dbReference>
<name>A0A1F6T7W8_9PROT</name>
<organism evidence="7 8">
    <name type="scientific">Candidatus Muproteobacteria bacterium RBG_16_62_13</name>
    <dbReference type="NCBI Taxonomy" id="1817756"/>
    <lineage>
        <taxon>Bacteria</taxon>
        <taxon>Pseudomonadati</taxon>
        <taxon>Pseudomonadota</taxon>
        <taxon>Candidatus Muproteobacteria</taxon>
    </lineage>
</organism>
<keyword evidence="4 5" id="KW-0472">Membrane</keyword>
<feature type="transmembrane region" description="Helical" evidence="5">
    <location>
        <begin position="62"/>
        <end position="83"/>
    </location>
</feature>
<evidence type="ECO:0000256" key="1">
    <source>
        <dbReference type="ARBA" id="ARBA00004141"/>
    </source>
</evidence>
<feature type="domain" description="ABC-2 type transporter transmembrane" evidence="6">
    <location>
        <begin position="65"/>
        <end position="185"/>
    </location>
</feature>
<evidence type="ECO:0000256" key="5">
    <source>
        <dbReference type="SAM" id="Phobius"/>
    </source>
</evidence>
<protein>
    <submittedName>
        <fullName evidence="7">ABC transporter permease</fullName>
    </submittedName>
</protein>
<evidence type="ECO:0000259" key="6">
    <source>
        <dbReference type="Pfam" id="PF12698"/>
    </source>
</evidence>
<comment type="subcellular location">
    <subcellularLocation>
        <location evidence="1">Membrane</location>
        <topology evidence="1">Multi-pass membrane protein</topology>
    </subcellularLocation>
</comment>
<accession>A0A1F6T7W8</accession>
<dbReference type="PANTHER" id="PTHR43471">
    <property type="entry name" value="ABC TRANSPORTER PERMEASE"/>
    <property type="match status" value="1"/>
</dbReference>
<evidence type="ECO:0000313" key="7">
    <source>
        <dbReference type="EMBL" id="OGI41223.1"/>
    </source>
</evidence>
<proteinExistence type="predicted"/>
<feature type="transmembrane region" description="Helical" evidence="5">
    <location>
        <begin position="113"/>
        <end position="136"/>
    </location>
</feature>
<dbReference type="Pfam" id="PF12698">
    <property type="entry name" value="ABC2_membrane_3"/>
    <property type="match status" value="1"/>
</dbReference>
<feature type="transmembrane region" description="Helical" evidence="5">
    <location>
        <begin position="222"/>
        <end position="240"/>
    </location>
</feature>
<dbReference type="STRING" id="1817756.A2140_08050"/>
<dbReference type="EMBL" id="MFSQ01000028">
    <property type="protein sequence ID" value="OGI41223.1"/>
    <property type="molecule type" value="Genomic_DNA"/>
</dbReference>
<feature type="transmembrane region" description="Helical" evidence="5">
    <location>
        <begin position="12"/>
        <end position="42"/>
    </location>
</feature>
<evidence type="ECO:0000313" key="8">
    <source>
        <dbReference type="Proteomes" id="UP000178379"/>
    </source>
</evidence>